<organism evidence="3 5">
    <name type="scientific">Araneus ventricosus</name>
    <name type="common">Orbweaver spider</name>
    <name type="synonym">Epeira ventricosa</name>
    <dbReference type="NCBI Taxonomy" id="182803"/>
    <lineage>
        <taxon>Eukaryota</taxon>
        <taxon>Metazoa</taxon>
        <taxon>Ecdysozoa</taxon>
        <taxon>Arthropoda</taxon>
        <taxon>Chelicerata</taxon>
        <taxon>Arachnida</taxon>
        <taxon>Araneae</taxon>
        <taxon>Araneomorphae</taxon>
        <taxon>Entelegynae</taxon>
        <taxon>Araneoidea</taxon>
        <taxon>Araneidae</taxon>
        <taxon>Araneus</taxon>
    </lineage>
</organism>
<comment type="caution">
    <text evidence="3">The sequence shown here is derived from an EMBL/GenBank/DDBJ whole genome shotgun (WGS) entry which is preliminary data.</text>
</comment>
<dbReference type="Proteomes" id="UP000499080">
    <property type="component" value="Unassembled WGS sequence"/>
</dbReference>
<name>A0A4Y2GCM3_ARAVE</name>
<dbReference type="EMBL" id="BGPR01099041">
    <property type="protein sequence ID" value="GBM51330.1"/>
    <property type="molecule type" value="Genomic_DNA"/>
</dbReference>
<evidence type="ECO:0000313" key="3">
    <source>
        <dbReference type="EMBL" id="GBM51343.1"/>
    </source>
</evidence>
<gene>
    <name evidence="4" type="ORF">AVEN_183813_1</name>
    <name evidence="1" type="ORF">AVEN_228804_1</name>
    <name evidence="2" type="ORF">AVEN_238182_1</name>
    <name evidence="3" type="ORF">AVEN_255911_1</name>
</gene>
<evidence type="ECO:0000313" key="5">
    <source>
        <dbReference type="Proteomes" id="UP000499080"/>
    </source>
</evidence>
<protein>
    <submittedName>
        <fullName evidence="3">Uncharacterized protein</fullName>
    </submittedName>
</protein>
<evidence type="ECO:0000313" key="2">
    <source>
        <dbReference type="EMBL" id="GBM51339.1"/>
    </source>
</evidence>
<accession>A0A4Y2GCM3</accession>
<dbReference type="EMBL" id="BGPR01099045">
    <property type="protein sequence ID" value="GBM51343.1"/>
    <property type="molecule type" value="Genomic_DNA"/>
</dbReference>
<dbReference type="AlphaFoldDB" id="A0A4Y2GCM3"/>
<proteinExistence type="predicted"/>
<feature type="non-terminal residue" evidence="3">
    <location>
        <position position="1"/>
    </location>
</feature>
<evidence type="ECO:0000313" key="1">
    <source>
        <dbReference type="EMBL" id="GBM51330.1"/>
    </source>
</evidence>
<keyword evidence="5" id="KW-1185">Reference proteome</keyword>
<evidence type="ECO:0000313" key="4">
    <source>
        <dbReference type="EMBL" id="GBM51398.1"/>
    </source>
</evidence>
<sequence>PFFGSDFHAWKEQRRFVVQSMKDLGLGKTKIEEEIMEMKADCDDFIPPFESRSSVHLNLKRIVQHIK</sequence>
<reference evidence="3 5" key="1">
    <citation type="journal article" date="2019" name="Sci. Rep.">
        <title>Orb-weaving spider Araneus ventricosus genome elucidates the spidroin gene catalogue.</title>
        <authorList>
            <person name="Kono N."/>
            <person name="Nakamura H."/>
            <person name="Ohtoshi R."/>
            <person name="Moran D.A.P."/>
            <person name="Shinohara A."/>
            <person name="Yoshida Y."/>
            <person name="Fujiwara M."/>
            <person name="Mori M."/>
            <person name="Tomita M."/>
            <person name="Arakawa K."/>
        </authorList>
    </citation>
    <scope>NUCLEOTIDE SEQUENCE [LARGE SCALE GENOMIC DNA]</scope>
</reference>
<dbReference type="EMBL" id="BGPR01099059">
    <property type="protein sequence ID" value="GBM51398.1"/>
    <property type="molecule type" value="Genomic_DNA"/>
</dbReference>
<dbReference type="EMBL" id="BGPR01099043">
    <property type="protein sequence ID" value="GBM51339.1"/>
    <property type="molecule type" value="Genomic_DNA"/>
</dbReference>